<feature type="compositionally biased region" description="Basic and acidic residues" evidence="1">
    <location>
        <begin position="72"/>
        <end position="98"/>
    </location>
</feature>
<protein>
    <submittedName>
        <fullName evidence="4">PucR family transcriptional regulator</fullName>
    </submittedName>
</protein>
<dbReference type="Gene3D" id="1.10.10.2840">
    <property type="entry name" value="PucR C-terminal helix-turn-helix domain"/>
    <property type="match status" value="1"/>
</dbReference>
<dbReference type="Pfam" id="PF14361">
    <property type="entry name" value="RsbRD_N"/>
    <property type="match status" value="1"/>
</dbReference>
<evidence type="ECO:0000259" key="2">
    <source>
        <dbReference type="Pfam" id="PF13556"/>
    </source>
</evidence>
<dbReference type="InterPro" id="IPR025751">
    <property type="entry name" value="RsbRD_N_dom"/>
</dbReference>
<proteinExistence type="predicted"/>
<dbReference type="Pfam" id="PF13556">
    <property type="entry name" value="HTH_30"/>
    <property type="match status" value="1"/>
</dbReference>
<reference evidence="4 5" key="1">
    <citation type="journal article" date="2014" name="Int. J. Syst. Evol. Microbiol.">
        <title>Nocardioides zeae sp. nov., isolated from the stem of Zea mays.</title>
        <authorList>
            <person name="Glaeser S.P."/>
            <person name="McInroy J.A."/>
            <person name="Busse H.J."/>
            <person name="Kampfer P."/>
        </authorList>
    </citation>
    <scope>NUCLEOTIDE SEQUENCE [LARGE SCALE GENOMIC DNA]</scope>
    <source>
        <strain evidence="4 5">JCM 30728</strain>
    </source>
</reference>
<dbReference type="InterPro" id="IPR042070">
    <property type="entry name" value="PucR_C-HTH_sf"/>
</dbReference>
<sequence length="418" mass="43662">MRPVAADLLERHRAERVGPLADRLVATIRAENAGYVDLPVVPVEDLRASCVDNVARVLQLLAVELGLAPDGRGPDSRGPDGRGPDGRGPDGRGPSVDRYDAARATGRRRAEQGLPLDDVLRSFRMGGRLIWDDLLDQADGILEARETRELGTALWAVVDSTSAAVAAAYHQAEASAIRVHEQRRTALWEDLLAGRGAEAAFAAEAARVLDLAPGPCVVVVAPADAAPEAGRRAETHLRVAGHRSSWVRRAAGLVGVVEAPGGQADAVGAALATADVGATGISAVVPELGHAEEAFGQAVAAQRIAAARGLPVVAFDEALPDALVLAAPAIAARLARHWLDPLLALPADESRALLDTLEAWMRTGGSPTATARALPCHRNTVLNRLRRVQRLTGGLLGEGAPPAELALALAAYRLGLVD</sequence>
<evidence type="ECO:0000313" key="5">
    <source>
        <dbReference type="Proteomes" id="UP000468687"/>
    </source>
</evidence>
<evidence type="ECO:0000259" key="3">
    <source>
        <dbReference type="Pfam" id="PF14361"/>
    </source>
</evidence>
<dbReference type="InterPro" id="IPR051448">
    <property type="entry name" value="CdaR-like_regulators"/>
</dbReference>
<feature type="region of interest" description="Disordered" evidence="1">
    <location>
        <begin position="69"/>
        <end position="98"/>
    </location>
</feature>
<dbReference type="InterPro" id="IPR025736">
    <property type="entry name" value="PucR_C-HTH_dom"/>
</dbReference>
<organism evidence="4 5">
    <name type="scientific">Nocardioides zeae</name>
    <dbReference type="NCBI Taxonomy" id="1457234"/>
    <lineage>
        <taxon>Bacteria</taxon>
        <taxon>Bacillati</taxon>
        <taxon>Actinomycetota</taxon>
        <taxon>Actinomycetes</taxon>
        <taxon>Propionibacteriales</taxon>
        <taxon>Nocardioidaceae</taxon>
        <taxon>Nocardioides</taxon>
    </lineage>
</organism>
<gene>
    <name evidence="4" type="ORF">G3T38_05665</name>
</gene>
<dbReference type="RefSeq" id="WP_163771126.1">
    <property type="nucleotide sequence ID" value="NZ_JAAGXA010000003.1"/>
</dbReference>
<feature type="domain" description="RsbT co-antagonist protein RsbRD N-terminal" evidence="3">
    <location>
        <begin position="90"/>
        <end position="184"/>
    </location>
</feature>
<evidence type="ECO:0000313" key="4">
    <source>
        <dbReference type="EMBL" id="NEN77761.1"/>
    </source>
</evidence>
<comment type="caution">
    <text evidence="4">The sequence shown here is derived from an EMBL/GenBank/DDBJ whole genome shotgun (WGS) entry which is preliminary data.</text>
</comment>
<dbReference type="PANTHER" id="PTHR33744">
    <property type="entry name" value="CARBOHYDRATE DIACID REGULATOR"/>
    <property type="match status" value="1"/>
</dbReference>
<evidence type="ECO:0000256" key="1">
    <source>
        <dbReference type="SAM" id="MobiDB-lite"/>
    </source>
</evidence>
<dbReference type="AlphaFoldDB" id="A0A6P0HGQ7"/>
<feature type="domain" description="PucR C-terminal helix-turn-helix" evidence="2">
    <location>
        <begin position="353"/>
        <end position="411"/>
    </location>
</feature>
<keyword evidence="5" id="KW-1185">Reference proteome</keyword>
<dbReference type="EMBL" id="JAAGXA010000003">
    <property type="protein sequence ID" value="NEN77761.1"/>
    <property type="molecule type" value="Genomic_DNA"/>
</dbReference>
<dbReference type="Proteomes" id="UP000468687">
    <property type="component" value="Unassembled WGS sequence"/>
</dbReference>
<dbReference type="PANTHER" id="PTHR33744:SF1">
    <property type="entry name" value="DNA-BINDING TRANSCRIPTIONAL ACTIVATOR ADER"/>
    <property type="match status" value="1"/>
</dbReference>
<name>A0A6P0HGQ7_9ACTN</name>
<accession>A0A6P0HGQ7</accession>